<sequence>MCKKEYDNDELKRINQEIEEELNAEDLGKEIEKEKKQFMTIKFVCMLILVLLMLGSLIKLFM</sequence>
<evidence type="ECO:0000313" key="4">
    <source>
        <dbReference type="Proteomes" id="UP000095412"/>
    </source>
</evidence>
<organism evidence="2 5">
    <name type="scientific">Staphylococcus caeli</name>
    <dbReference type="NCBI Taxonomy" id="2201815"/>
    <lineage>
        <taxon>Bacteria</taxon>
        <taxon>Bacillati</taxon>
        <taxon>Bacillota</taxon>
        <taxon>Bacilli</taxon>
        <taxon>Bacillales</taxon>
        <taxon>Staphylococcaceae</taxon>
        <taxon>Staphylococcus</taxon>
    </lineage>
</organism>
<gene>
    <name evidence="2" type="ORF">SAMEA2297795_00901</name>
    <name evidence="3" type="ORF">SAMEA2297796_01302</name>
</gene>
<reference evidence="3 4" key="1">
    <citation type="submission" date="2016-09" db="EMBL/GenBank/DDBJ databases">
        <authorList>
            <consortium name="Pathogen Informatics"/>
            <person name="Sun Q."/>
            <person name="Inoue M."/>
        </authorList>
    </citation>
    <scope>NUCLEOTIDE SEQUENCE [LARGE SCALE GENOMIC DNA]</scope>
    <source>
        <strain evidence="3 4">82C</strain>
    </source>
</reference>
<protein>
    <submittedName>
        <fullName evidence="2">Uncharacterized protein</fullName>
    </submittedName>
</protein>
<keyword evidence="1" id="KW-0812">Transmembrane</keyword>
<name>A0A1D4JU48_9STAP</name>
<accession>A0A1D4JU48</accession>
<dbReference type="OrthoDB" id="9975816at2"/>
<dbReference type="EMBL" id="FMPG01000002">
    <property type="protein sequence ID" value="SCS65223.1"/>
    <property type="molecule type" value="Genomic_DNA"/>
</dbReference>
<keyword evidence="1" id="KW-1133">Transmembrane helix</keyword>
<dbReference type="RefSeq" id="WP_069995472.1">
    <property type="nucleotide sequence ID" value="NZ_FMPG01000002.1"/>
</dbReference>
<evidence type="ECO:0000313" key="2">
    <source>
        <dbReference type="EMBL" id="SCS65223.1"/>
    </source>
</evidence>
<dbReference type="Proteomes" id="UP000095768">
    <property type="component" value="Unassembled WGS sequence"/>
</dbReference>
<evidence type="ECO:0000313" key="3">
    <source>
        <dbReference type="EMBL" id="SCS87548.1"/>
    </source>
</evidence>
<dbReference type="AlphaFoldDB" id="A0A1D4JU48"/>
<evidence type="ECO:0000256" key="1">
    <source>
        <dbReference type="SAM" id="Phobius"/>
    </source>
</evidence>
<proteinExistence type="predicted"/>
<reference evidence="2 5" key="2">
    <citation type="submission" date="2016-09" db="EMBL/GenBank/DDBJ databases">
        <authorList>
            <consortium name="Pathogen Informatics"/>
        </authorList>
    </citation>
    <scope>NUCLEOTIDE SEQUENCE [LARGE SCALE GENOMIC DNA]</scope>
    <source>
        <strain evidence="2 5">82B</strain>
    </source>
</reference>
<dbReference type="Proteomes" id="UP000095412">
    <property type="component" value="Unassembled WGS sequence"/>
</dbReference>
<feature type="transmembrane region" description="Helical" evidence="1">
    <location>
        <begin position="43"/>
        <end position="61"/>
    </location>
</feature>
<keyword evidence="4" id="KW-1185">Reference proteome</keyword>
<keyword evidence="1" id="KW-0472">Membrane</keyword>
<evidence type="ECO:0000313" key="5">
    <source>
        <dbReference type="Proteomes" id="UP000095768"/>
    </source>
</evidence>
<dbReference type="EMBL" id="FMPI01000007">
    <property type="protein sequence ID" value="SCS87548.1"/>
    <property type="molecule type" value="Genomic_DNA"/>
</dbReference>